<dbReference type="InterPro" id="IPR016024">
    <property type="entry name" value="ARM-type_fold"/>
</dbReference>
<proteinExistence type="predicted"/>
<keyword evidence="3" id="KW-1185">Reference proteome</keyword>
<dbReference type="Gene3D" id="1.20.120.20">
    <property type="entry name" value="Apolipoprotein"/>
    <property type="match status" value="1"/>
</dbReference>
<dbReference type="SUPFAM" id="SSF48371">
    <property type="entry name" value="ARM repeat"/>
    <property type="match status" value="1"/>
</dbReference>
<dbReference type="OrthoDB" id="6431481at2759"/>
<feature type="non-terminal residue" evidence="2">
    <location>
        <position position="1"/>
    </location>
</feature>
<accession>A0A4Y2R9M5</accession>
<evidence type="ECO:0000256" key="1">
    <source>
        <dbReference type="SAM" id="Coils"/>
    </source>
</evidence>
<evidence type="ECO:0008006" key="4">
    <source>
        <dbReference type="Google" id="ProtNLM"/>
    </source>
</evidence>
<dbReference type="AlphaFoldDB" id="A0A4Y2R9M5"/>
<dbReference type="PANTHER" id="PTHR47372">
    <property type="entry name" value="DAUER UP-REGULATED-RELATED"/>
    <property type="match status" value="1"/>
</dbReference>
<comment type="caution">
    <text evidence="2">The sequence shown here is derived from an EMBL/GenBank/DDBJ whole genome shotgun (WGS) entry which is preliminary data.</text>
</comment>
<feature type="coiled-coil region" evidence="1">
    <location>
        <begin position="220"/>
        <end position="276"/>
    </location>
</feature>
<name>A0A4Y2R9M5_ARAVE</name>
<dbReference type="Proteomes" id="UP000499080">
    <property type="component" value="Unassembled WGS sequence"/>
</dbReference>
<dbReference type="PANTHER" id="PTHR47372:SF11">
    <property type="entry name" value="RE19971P"/>
    <property type="match status" value="1"/>
</dbReference>
<feature type="coiled-coil region" evidence="1">
    <location>
        <begin position="129"/>
        <end position="192"/>
    </location>
</feature>
<feature type="coiled-coil region" evidence="1">
    <location>
        <begin position="38"/>
        <end position="101"/>
    </location>
</feature>
<reference evidence="2 3" key="1">
    <citation type="journal article" date="2019" name="Sci. Rep.">
        <title>Orb-weaving spider Araneus ventricosus genome elucidates the spidroin gene catalogue.</title>
        <authorList>
            <person name="Kono N."/>
            <person name="Nakamura H."/>
            <person name="Ohtoshi R."/>
            <person name="Moran D.A.P."/>
            <person name="Shinohara A."/>
            <person name="Yoshida Y."/>
            <person name="Fujiwara M."/>
            <person name="Mori M."/>
            <person name="Tomita M."/>
            <person name="Arakawa K."/>
        </authorList>
    </citation>
    <scope>NUCLEOTIDE SEQUENCE [LARGE SCALE GENOMIC DNA]</scope>
</reference>
<sequence length="472" mass="55972">EKAKDYWKRILDKLNPDNNKRSVEEVFYEDEDIKTELGRKLKERFEEILKKVKEAVEQGKGVKEEYLEKLKEIRGKLKDLKVELGEKAKELIERLKEKAKDYWKKILDKLNPDKDAVLFADEDIKTELGRKLKERFEEILKKVKEAVEQGKGVKEEYLEKLKEIRGKLKDLKVELGEKAKELIERLKEKAKDYWKKILDKLNPDKDAALFADDDIKTELGQKLKERFDEILEKIKEAIENGRTVKEENLEKLKEIREQLKDLKVDISNKAKELLKNLKEKAKDYWNKLLDKLRPEKADQVSEADFNIFEMFNKLKKYLKEKFDADQLKEKVESLFGKGSELAEQLVNLIKTKGDKGKKKILDWIDRVLGEKEEKRSISEVYEKIKNYFKDLGIDLKEKFTKFGEWVKEKYAKGLEKGKDRATNLKRIAKEVSCLVNWTHNYLRLTLEFSDRWFDTTKLTINNIFLSTRIGKK</sequence>
<organism evidence="2 3">
    <name type="scientific">Araneus ventricosus</name>
    <name type="common">Orbweaver spider</name>
    <name type="synonym">Epeira ventricosa</name>
    <dbReference type="NCBI Taxonomy" id="182803"/>
    <lineage>
        <taxon>Eukaryota</taxon>
        <taxon>Metazoa</taxon>
        <taxon>Ecdysozoa</taxon>
        <taxon>Arthropoda</taxon>
        <taxon>Chelicerata</taxon>
        <taxon>Arachnida</taxon>
        <taxon>Araneae</taxon>
        <taxon>Araneomorphae</taxon>
        <taxon>Entelegynae</taxon>
        <taxon>Araneoidea</taxon>
        <taxon>Araneidae</taxon>
        <taxon>Araneus</taxon>
    </lineage>
</organism>
<dbReference type="EMBL" id="BGPR01016285">
    <property type="protein sequence ID" value="GBN72467.1"/>
    <property type="molecule type" value="Genomic_DNA"/>
</dbReference>
<protein>
    <recommendedName>
        <fullName evidence="4">Laminin subunit alpha-2</fullName>
    </recommendedName>
</protein>
<keyword evidence="1" id="KW-0175">Coiled coil</keyword>
<gene>
    <name evidence="2" type="ORF">AVEN_179890_1</name>
</gene>
<evidence type="ECO:0000313" key="3">
    <source>
        <dbReference type="Proteomes" id="UP000499080"/>
    </source>
</evidence>
<evidence type="ECO:0000313" key="2">
    <source>
        <dbReference type="EMBL" id="GBN72467.1"/>
    </source>
</evidence>